<evidence type="ECO:0000313" key="3">
    <source>
        <dbReference type="EnsemblMetazoa" id="Aqu2.1.34634_001"/>
    </source>
</evidence>
<evidence type="ECO:0000256" key="1">
    <source>
        <dbReference type="SAM" id="MobiDB-lite"/>
    </source>
</evidence>
<sequence>MKLFPIAFNTKGSSLGFYYNVSGYILMVPLVVLVLFSVGYNVLIGFASKWMYKNAFKRKLDVSQQQKPSSYEAHQQGSPPPTTIWEDLYVGNMKVVRYLLGDTIVLQEGTNGYLELHIHEYEVHMPLAMIFLQISQFLALSVTMSLFVEYLVVQVTSTCKPHIDCFLATESDWNAQPLDCALLDHNTSFTCFHLSLEPAIAVAVAGGTIKVIPTLFSMMTYQFIKYVCRVRKILKFKNNLVVHIIVAVIVEGLFIGFGLMGLIGVINASYVQQTAEHLFMRSTSIFVFAAYFLISFFLWCIYPCHENPVRFVSAVWKQRSSAAIGVPQESKSQAPAHELQPLTKQ</sequence>
<dbReference type="EnsemblMetazoa" id="Aqu2.1.34634_001">
    <property type="protein sequence ID" value="Aqu2.1.34634_001"/>
    <property type="gene ID" value="Aqu2.1.34634"/>
</dbReference>
<feature type="transmembrane region" description="Helical" evidence="2">
    <location>
        <begin position="24"/>
        <end position="48"/>
    </location>
</feature>
<dbReference type="InParanoid" id="A0A1X7V4A8"/>
<feature type="transmembrane region" description="Helical" evidence="2">
    <location>
        <begin position="278"/>
        <end position="302"/>
    </location>
</feature>
<feature type="transmembrane region" description="Helical" evidence="2">
    <location>
        <begin position="199"/>
        <end position="219"/>
    </location>
</feature>
<keyword evidence="2" id="KW-1133">Transmembrane helix</keyword>
<organism evidence="3">
    <name type="scientific">Amphimedon queenslandica</name>
    <name type="common">Sponge</name>
    <dbReference type="NCBI Taxonomy" id="400682"/>
    <lineage>
        <taxon>Eukaryota</taxon>
        <taxon>Metazoa</taxon>
        <taxon>Porifera</taxon>
        <taxon>Demospongiae</taxon>
        <taxon>Heteroscleromorpha</taxon>
        <taxon>Haplosclerida</taxon>
        <taxon>Niphatidae</taxon>
        <taxon>Amphimedon</taxon>
    </lineage>
</organism>
<feature type="transmembrane region" description="Helical" evidence="2">
    <location>
        <begin position="127"/>
        <end position="148"/>
    </location>
</feature>
<feature type="transmembrane region" description="Helical" evidence="2">
    <location>
        <begin position="240"/>
        <end position="266"/>
    </location>
</feature>
<reference evidence="3" key="1">
    <citation type="submission" date="2017-05" db="UniProtKB">
        <authorList>
            <consortium name="EnsemblMetazoa"/>
        </authorList>
    </citation>
    <scope>IDENTIFICATION</scope>
</reference>
<protein>
    <submittedName>
        <fullName evidence="3">Uncharacterized protein</fullName>
    </submittedName>
</protein>
<name>A0A1X7V4A8_AMPQE</name>
<keyword evidence="2" id="KW-0472">Membrane</keyword>
<dbReference type="AlphaFoldDB" id="A0A1X7V4A8"/>
<evidence type="ECO:0000256" key="2">
    <source>
        <dbReference type="SAM" id="Phobius"/>
    </source>
</evidence>
<accession>A0A1X7V4A8</accession>
<proteinExistence type="predicted"/>
<feature type="region of interest" description="Disordered" evidence="1">
    <location>
        <begin position="326"/>
        <end position="345"/>
    </location>
</feature>
<keyword evidence="2" id="KW-0812">Transmembrane</keyword>